<evidence type="ECO:0000313" key="1">
    <source>
        <dbReference type="EMBL" id="QCO07740.1"/>
    </source>
</evidence>
<dbReference type="AlphaFoldDB" id="A0A4D8QHH2"/>
<accession>A0A4D8QHH2</accession>
<evidence type="ECO:0000313" key="2">
    <source>
        <dbReference type="Proteomes" id="UP000298774"/>
    </source>
</evidence>
<proteinExistence type="predicted"/>
<gene>
    <name evidence="1" type="ORF">D3868_00990</name>
</gene>
<protein>
    <submittedName>
        <fullName evidence="1">Uncharacterized protein</fullName>
    </submittedName>
</protein>
<reference evidence="1 2" key="1">
    <citation type="submission" date="2018-09" db="EMBL/GenBank/DDBJ databases">
        <title>Whole genome based analysis of evolution and adaptive divergence in Indian and Brazilian strains of Azospirillum brasilense.</title>
        <authorList>
            <person name="Singh C."/>
            <person name="Tripathi A.K."/>
        </authorList>
    </citation>
    <scope>NUCLEOTIDE SEQUENCE [LARGE SCALE GENOMIC DNA]</scope>
    <source>
        <strain evidence="1 2">MTCC4038</strain>
    </source>
</reference>
<sequence length="148" mass="17037">MPNVARRDLLLTVNRMAIERVQKLIGTSASTPTYILCSTSLAPAELLPTCVKISCDRARKKWSNVRALARLHGVPFIFTIDGEDAAVFYRHPDYRDDMVRSWLEEYHKKVRMAQIEREQHTTTDSTMVQRVAELERRVIALEEGRHNG</sequence>
<name>A0A4D8QHH2_AZOBR</name>
<dbReference type="EMBL" id="CP032339">
    <property type="protein sequence ID" value="QCO07740.1"/>
    <property type="molecule type" value="Genomic_DNA"/>
</dbReference>
<dbReference type="Proteomes" id="UP000298774">
    <property type="component" value="Chromosome"/>
</dbReference>
<organism evidence="1 2">
    <name type="scientific">Azospirillum brasilense</name>
    <dbReference type="NCBI Taxonomy" id="192"/>
    <lineage>
        <taxon>Bacteria</taxon>
        <taxon>Pseudomonadati</taxon>
        <taxon>Pseudomonadota</taxon>
        <taxon>Alphaproteobacteria</taxon>
        <taxon>Rhodospirillales</taxon>
        <taxon>Azospirillaceae</taxon>
        <taxon>Azospirillum</taxon>
    </lineage>
</organism>